<feature type="domain" description="Mechanosensitive ion channel MscS" evidence="8">
    <location>
        <begin position="192"/>
        <end position="259"/>
    </location>
</feature>
<gene>
    <name evidence="10" type="ORF">SAMN04488589_1338</name>
</gene>
<comment type="subcellular location">
    <subcellularLocation>
        <location evidence="1">Cell membrane</location>
        <topology evidence="1">Multi-pass membrane protein</topology>
    </subcellularLocation>
</comment>
<feature type="transmembrane region" description="Helical" evidence="7">
    <location>
        <begin position="74"/>
        <end position="93"/>
    </location>
</feature>
<dbReference type="SUPFAM" id="SSF82689">
    <property type="entry name" value="Mechanosensitive channel protein MscS (YggB), C-terminal domain"/>
    <property type="match status" value="1"/>
</dbReference>
<proteinExistence type="inferred from homology"/>
<dbReference type="GO" id="GO:0008381">
    <property type="term" value="F:mechanosensitive monoatomic ion channel activity"/>
    <property type="evidence" value="ECO:0007669"/>
    <property type="project" value="InterPro"/>
</dbReference>
<feature type="domain" description="Mechanosensitive ion channel MscS C-terminal" evidence="9">
    <location>
        <begin position="267"/>
        <end position="350"/>
    </location>
</feature>
<dbReference type="Proteomes" id="UP000199259">
    <property type="component" value="Unassembled WGS sequence"/>
</dbReference>
<evidence type="ECO:0000313" key="10">
    <source>
        <dbReference type="EMBL" id="SDF79293.1"/>
    </source>
</evidence>
<evidence type="ECO:0000256" key="3">
    <source>
        <dbReference type="ARBA" id="ARBA00022475"/>
    </source>
</evidence>
<evidence type="ECO:0000256" key="1">
    <source>
        <dbReference type="ARBA" id="ARBA00004651"/>
    </source>
</evidence>
<feature type="transmembrane region" description="Helical" evidence="7">
    <location>
        <begin position="143"/>
        <end position="164"/>
    </location>
</feature>
<dbReference type="Gene3D" id="1.10.287.1260">
    <property type="match status" value="1"/>
</dbReference>
<protein>
    <submittedName>
        <fullName evidence="10">Mechanosensitive ion channel</fullName>
    </submittedName>
</protein>
<dbReference type="InterPro" id="IPR023408">
    <property type="entry name" value="MscS_beta-dom_sf"/>
</dbReference>
<dbReference type="PANTHER" id="PTHR30221">
    <property type="entry name" value="SMALL-CONDUCTANCE MECHANOSENSITIVE CHANNEL"/>
    <property type="match status" value="1"/>
</dbReference>
<accession>A0A7Z7FCE5</accession>
<evidence type="ECO:0000259" key="8">
    <source>
        <dbReference type="Pfam" id="PF00924"/>
    </source>
</evidence>
<evidence type="ECO:0000256" key="7">
    <source>
        <dbReference type="SAM" id="Phobius"/>
    </source>
</evidence>
<sequence length="363" mass="40351">MFLNNTIPVYINQFVQSHSGAFASDIMAATVVIIASVVLAFIADILFEKVFMHYAAKTRYDCDDLIVDALKKPIFYTVAFAGAFIAAEIMFPGNAAIEIIMGLLLTGLGILWIFALLKIDKVLFKHVFSHLVRKTDTRMDDELLPLLKNIVDVLIVFFGILAILKGVWDADILPLFASAGIVGLAVAFAAQDTISQFFGGLSIYFDQPFKPGDRIEIDDGEIGIVQEVGIRSTRIKNLYNNMIVIPNSIIANSKITNYTSPEETMMVKVSIGVAYGSDVEKVRTILTDIAKSVNFVLDDPVPYVRFDNHGDFSLDFAMIMWVTHPGEKFTVINEVNTKINAEFEKEGIEIPFPVRTIIHQNPE</sequence>
<evidence type="ECO:0000256" key="5">
    <source>
        <dbReference type="ARBA" id="ARBA00022989"/>
    </source>
</evidence>
<dbReference type="InterPro" id="IPR011066">
    <property type="entry name" value="MscS_channel_C_sf"/>
</dbReference>
<comment type="caution">
    <text evidence="10">The sequence shown here is derived from an EMBL/GenBank/DDBJ whole genome shotgun (WGS) entry which is preliminary data.</text>
</comment>
<evidence type="ECO:0000259" key="9">
    <source>
        <dbReference type="Pfam" id="PF21082"/>
    </source>
</evidence>
<feature type="transmembrane region" description="Helical" evidence="7">
    <location>
        <begin position="170"/>
        <end position="190"/>
    </location>
</feature>
<dbReference type="InterPro" id="IPR006685">
    <property type="entry name" value="MscS_channel_2nd"/>
</dbReference>
<evidence type="ECO:0000313" key="11">
    <source>
        <dbReference type="Proteomes" id="UP000199259"/>
    </source>
</evidence>
<dbReference type="OrthoDB" id="121853at2157"/>
<name>A0A7Z7FCE5_9EURY</name>
<dbReference type="SUPFAM" id="SSF50182">
    <property type="entry name" value="Sm-like ribonucleoproteins"/>
    <property type="match status" value="1"/>
</dbReference>
<keyword evidence="11" id="KW-1185">Reference proteome</keyword>
<keyword evidence="3" id="KW-1003">Cell membrane</keyword>
<dbReference type="GO" id="GO:0005886">
    <property type="term" value="C:plasma membrane"/>
    <property type="evidence" value="ECO:0007669"/>
    <property type="project" value="UniProtKB-SubCell"/>
</dbReference>
<dbReference type="SUPFAM" id="SSF82861">
    <property type="entry name" value="Mechanosensitive channel protein MscS (YggB), transmembrane region"/>
    <property type="match status" value="1"/>
</dbReference>
<dbReference type="InterPro" id="IPR045275">
    <property type="entry name" value="MscS_archaea/bacteria_type"/>
</dbReference>
<evidence type="ECO:0000256" key="2">
    <source>
        <dbReference type="ARBA" id="ARBA00008017"/>
    </source>
</evidence>
<keyword evidence="5 7" id="KW-1133">Transmembrane helix</keyword>
<dbReference type="RefSeq" id="WP_162272950.1">
    <property type="nucleotide sequence ID" value="NZ_FNCA01000004.1"/>
</dbReference>
<organism evidence="10 11">
    <name type="scientific">Methanolobus vulcani</name>
    <dbReference type="NCBI Taxonomy" id="38026"/>
    <lineage>
        <taxon>Archaea</taxon>
        <taxon>Methanobacteriati</taxon>
        <taxon>Methanobacteriota</taxon>
        <taxon>Stenosarchaea group</taxon>
        <taxon>Methanomicrobia</taxon>
        <taxon>Methanosarcinales</taxon>
        <taxon>Methanosarcinaceae</taxon>
        <taxon>Methanolobus</taxon>
    </lineage>
</organism>
<keyword evidence="4 7" id="KW-0812">Transmembrane</keyword>
<evidence type="ECO:0000256" key="4">
    <source>
        <dbReference type="ARBA" id="ARBA00022692"/>
    </source>
</evidence>
<feature type="transmembrane region" description="Helical" evidence="7">
    <location>
        <begin position="99"/>
        <end position="117"/>
    </location>
</feature>
<evidence type="ECO:0000256" key="6">
    <source>
        <dbReference type="ARBA" id="ARBA00023136"/>
    </source>
</evidence>
<feature type="transmembrane region" description="Helical" evidence="7">
    <location>
        <begin position="26"/>
        <end position="47"/>
    </location>
</feature>
<dbReference type="InterPro" id="IPR049278">
    <property type="entry name" value="MS_channel_C"/>
</dbReference>
<dbReference type="PANTHER" id="PTHR30221:SF1">
    <property type="entry name" value="SMALL-CONDUCTANCE MECHANOSENSITIVE CHANNEL"/>
    <property type="match status" value="1"/>
</dbReference>
<reference evidence="10 11" key="1">
    <citation type="submission" date="2016-10" db="EMBL/GenBank/DDBJ databases">
        <authorList>
            <person name="Varghese N."/>
            <person name="Submissions S."/>
        </authorList>
    </citation>
    <scope>NUCLEOTIDE SEQUENCE [LARGE SCALE GENOMIC DNA]</scope>
    <source>
        <strain evidence="10 11">PL 12/M</strain>
    </source>
</reference>
<keyword evidence="6 7" id="KW-0472">Membrane</keyword>
<dbReference type="Pfam" id="PF21082">
    <property type="entry name" value="MS_channel_3rd"/>
    <property type="match status" value="1"/>
</dbReference>
<comment type="similarity">
    <text evidence="2">Belongs to the MscS (TC 1.A.23) family.</text>
</comment>
<dbReference type="Pfam" id="PF00924">
    <property type="entry name" value="MS_channel_2nd"/>
    <property type="match status" value="1"/>
</dbReference>
<dbReference type="Gene3D" id="2.30.30.60">
    <property type="match status" value="1"/>
</dbReference>
<dbReference type="InterPro" id="IPR010920">
    <property type="entry name" value="LSM_dom_sf"/>
</dbReference>
<dbReference type="EMBL" id="FNCA01000004">
    <property type="protein sequence ID" value="SDF79293.1"/>
    <property type="molecule type" value="Genomic_DNA"/>
</dbReference>
<dbReference type="AlphaFoldDB" id="A0A7Z7FCE5"/>
<dbReference type="Gene3D" id="3.30.70.100">
    <property type="match status" value="1"/>
</dbReference>
<dbReference type="InterPro" id="IPR011014">
    <property type="entry name" value="MscS_channel_TM-2"/>
</dbReference>